<proteinExistence type="predicted"/>
<dbReference type="InterPro" id="IPR023393">
    <property type="entry name" value="START-like_dom_sf"/>
</dbReference>
<dbReference type="EMBL" id="ADVG01000003">
    <property type="protein sequence ID" value="EFH84385.1"/>
    <property type="molecule type" value="Genomic_DNA"/>
</dbReference>
<dbReference type="AlphaFoldDB" id="D6TW02"/>
<dbReference type="Proteomes" id="UP000004508">
    <property type="component" value="Unassembled WGS sequence"/>
</dbReference>
<dbReference type="SUPFAM" id="SSF55961">
    <property type="entry name" value="Bet v1-like"/>
    <property type="match status" value="1"/>
</dbReference>
<keyword evidence="2" id="KW-1185">Reference proteome</keyword>
<protein>
    <recommendedName>
        <fullName evidence="3">Polyketide cyclase/dehydrase</fullName>
    </recommendedName>
</protein>
<evidence type="ECO:0008006" key="3">
    <source>
        <dbReference type="Google" id="ProtNLM"/>
    </source>
</evidence>
<reference evidence="1 2" key="1">
    <citation type="journal article" date="2011" name="Stand. Genomic Sci.">
        <title>Non-contiguous finished genome sequence and contextual data of the filamentous soil bacterium Ktedonobacter racemifer type strain (SOSP1-21).</title>
        <authorList>
            <person name="Chang Y.J."/>
            <person name="Land M."/>
            <person name="Hauser L."/>
            <person name="Chertkov O."/>
            <person name="Del Rio T.G."/>
            <person name="Nolan M."/>
            <person name="Copeland A."/>
            <person name="Tice H."/>
            <person name="Cheng J.F."/>
            <person name="Lucas S."/>
            <person name="Han C."/>
            <person name="Goodwin L."/>
            <person name="Pitluck S."/>
            <person name="Ivanova N."/>
            <person name="Ovchinikova G."/>
            <person name="Pati A."/>
            <person name="Chen A."/>
            <person name="Palaniappan K."/>
            <person name="Mavromatis K."/>
            <person name="Liolios K."/>
            <person name="Brettin T."/>
            <person name="Fiebig A."/>
            <person name="Rohde M."/>
            <person name="Abt B."/>
            <person name="Goker M."/>
            <person name="Detter J.C."/>
            <person name="Woyke T."/>
            <person name="Bristow J."/>
            <person name="Eisen J.A."/>
            <person name="Markowitz V."/>
            <person name="Hugenholtz P."/>
            <person name="Kyrpides N.C."/>
            <person name="Klenk H.P."/>
            <person name="Lapidus A."/>
        </authorList>
    </citation>
    <scope>NUCLEOTIDE SEQUENCE [LARGE SCALE GENOMIC DNA]</scope>
    <source>
        <strain evidence="2">DSM 44963</strain>
    </source>
</reference>
<evidence type="ECO:0000313" key="1">
    <source>
        <dbReference type="EMBL" id="EFH84385.1"/>
    </source>
</evidence>
<dbReference type="STRING" id="485913.Krac_5416"/>
<comment type="caution">
    <text evidence="1">The sequence shown here is derived from an EMBL/GenBank/DDBJ whole genome shotgun (WGS) entry which is preliminary data.</text>
</comment>
<dbReference type="eggNOG" id="ENOG5033K1T">
    <property type="taxonomic scope" value="Bacteria"/>
</dbReference>
<gene>
    <name evidence="1" type="ORF">Krac_5416</name>
</gene>
<dbReference type="Gene3D" id="3.30.530.20">
    <property type="match status" value="1"/>
</dbReference>
<accession>D6TW02</accession>
<sequence length="184" mass="20661">MHQPLLLHLFTLVVFEEIIILITSTSRSNGTHMVHTSFEQDIFIATSSEKVTDFLVGLNNHSQIHPLIVKVEQTASSTAEDGTEIKHYKIRDRMKQGPFTIAFTYDVMIGINTQGEIVSDAYQKPGIHLHNITRCLPEGNGTRVTEHVEITAPRLLIQTVFKQGLASHKEMFANLKKALENIDA</sequence>
<name>D6TW02_KTERA</name>
<dbReference type="InParanoid" id="D6TW02"/>
<evidence type="ECO:0000313" key="2">
    <source>
        <dbReference type="Proteomes" id="UP000004508"/>
    </source>
</evidence>
<organism evidence="1 2">
    <name type="scientific">Ktedonobacter racemifer DSM 44963</name>
    <dbReference type="NCBI Taxonomy" id="485913"/>
    <lineage>
        <taxon>Bacteria</taxon>
        <taxon>Bacillati</taxon>
        <taxon>Chloroflexota</taxon>
        <taxon>Ktedonobacteria</taxon>
        <taxon>Ktedonobacterales</taxon>
        <taxon>Ktedonobacteraceae</taxon>
        <taxon>Ktedonobacter</taxon>
    </lineage>
</organism>